<proteinExistence type="predicted"/>
<dbReference type="SUPFAM" id="SSF88713">
    <property type="entry name" value="Glycoside hydrolase/deacetylase"/>
    <property type="match status" value="1"/>
</dbReference>
<dbReference type="InterPro" id="IPR051398">
    <property type="entry name" value="Polysacch_Deacetylase"/>
</dbReference>
<organism evidence="4 5">
    <name type="scientific">Thermodesulfitimonas autotrophica</name>
    <dbReference type="NCBI Taxonomy" id="1894989"/>
    <lineage>
        <taxon>Bacteria</taxon>
        <taxon>Bacillati</taxon>
        <taxon>Bacillota</taxon>
        <taxon>Clostridia</taxon>
        <taxon>Thermoanaerobacterales</taxon>
        <taxon>Thermoanaerobacteraceae</taxon>
        <taxon>Thermodesulfitimonas</taxon>
    </lineage>
</organism>
<dbReference type="GO" id="GO:0005576">
    <property type="term" value="C:extracellular region"/>
    <property type="evidence" value="ECO:0007669"/>
    <property type="project" value="UniProtKB-SubCell"/>
</dbReference>
<dbReference type="PROSITE" id="PS51677">
    <property type="entry name" value="NODB"/>
    <property type="match status" value="1"/>
</dbReference>
<evidence type="ECO:0000256" key="2">
    <source>
        <dbReference type="ARBA" id="ARBA00022729"/>
    </source>
</evidence>
<dbReference type="Gene3D" id="3.20.20.370">
    <property type="entry name" value="Glycoside hydrolase/deacetylase"/>
    <property type="match status" value="1"/>
</dbReference>
<dbReference type="PANTHER" id="PTHR34216">
    <property type="match status" value="1"/>
</dbReference>
<dbReference type="GO" id="GO:0016810">
    <property type="term" value="F:hydrolase activity, acting on carbon-nitrogen (but not peptide) bonds"/>
    <property type="evidence" value="ECO:0007669"/>
    <property type="project" value="InterPro"/>
</dbReference>
<evidence type="ECO:0000313" key="4">
    <source>
        <dbReference type="EMBL" id="RPF49356.1"/>
    </source>
</evidence>
<dbReference type="Pfam" id="PF01522">
    <property type="entry name" value="Polysacc_deac_1"/>
    <property type="match status" value="1"/>
</dbReference>
<accession>A0A3N5AVV4</accession>
<dbReference type="InterPro" id="IPR002509">
    <property type="entry name" value="NODB_dom"/>
</dbReference>
<dbReference type="CDD" id="cd10918">
    <property type="entry name" value="CE4_NodB_like_5s_6s"/>
    <property type="match status" value="1"/>
</dbReference>
<dbReference type="RefSeq" id="WP_245963015.1">
    <property type="nucleotide sequence ID" value="NZ_RKRE01000001.1"/>
</dbReference>
<dbReference type="Proteomes" id="UP000282654">
    <property type="component" value="Unassembled WGS sequence"/>
</dbReference>
<keyword evidence="5" id="KW-1185">Reference proteome</keyword>
<protein>
    <submittedName>
        <fullName evidence="4">Polysaccharide deacetylase</fullName>
    </submittedName>
</protein>
<dbReference type="PANTHER" id="PTHR34216:SF3">
    <property type="entry name" value="POLY-BETA-1,6-N-ACETYL-D-GLUCOSAMINE N-DEACETYLASE"/>
    <property type="match status" value="1"/>
</dbReference>
<dbReference type="InterPro" id="IPR011330">
    <property type="entry name" value="Glyco_hydro/deAcase_b/a-brl"/>
</dbReference>
<evidence type="ECO:0000259" key="3">
    <source>
        <dbReference type="PROSITE" id="PS51677"/>
    </source>
</evidence>
<evidence type="ECO:0000313" key="5">
    <source>
        <dbReference type="Proteomes" id="UP000282654"/>
    </source>
</evidence>
<comment type="subcellular location">
    <subcellularLocation>
        <location evidence="1">Secreted</location>
    </subcellularLocation>
</comment>
<feature type="domain" description="NodB homology" evidence="3">
    <location>
        <begin position="95"/>
        <end position="275"/>
    </location>
</feature>
<evidence type="ECO:0000256" key="1">
    <source>
        <dbReference type="ARBA" id="ARBA00004613"/>
    </source>
</evidence>
<dbReference type="GO" id="GO:0005975">
    <property type="term" value="P:carbohydrate metabolic process"/>
    <property type="evidence" value="ECO:0007669"/>
    <property type="project" value="InterPro"/>
</dbReference>
<sequence length="275" mass="30851">MRPVWWAFGGFLLLLLLWLVCAGPTGYSVSGTPQALIILMYHKVTPDPRSGGLGLRVSPEKFAAQMRYLREHGYTVVSLDDAAAFLKGVKSLPPKPVVITFDDGYRDNYLYALPILAEYGYPATIYLVAHAVGRYNFFDADRGVQPRNEMLTWEEIREMRAKGITFGAHTLDHPHLTHIPPEEARRQIAGAKKFLEEKLGWPVEHFSYPYGDFNSQVAAIVAAAGYKTAVTSRQGVNYPGANPFTLKRIRVTGKYSLQRFAHELDRYIKGTADDV</sequence>
<name>A0A3N5AVV4_9THEO</name>
<reference evidence="4 5" key="1">
    <citation type="submission" date="2018-11" db="EMBL/GenBank/DDBJ databases">
        <title>Genomic Encyclopedia of Type Strains, Phase IV (KMG-IV): sequencing the most valuable type-strain genomes for metagenomic binning, comparative biology and taxonomic classification.</title>
        <authorList>
            <person name="Goeker M."/>
        </authorList>
    </citation>
    <scope>NUCLEOTIDE SEQUENCE [LARGE SCALE GENOMIC DNA]</scope>
    <source>
        <strain evidence="4 5">DSM 102936</strain>
    </source>
</reference>
<dbReference type="EMBL" id="RKRE01000001">
    <property type="protein sequence ID" value="RPF49356.1"/>
    <property type="molecule type" value="Genomic_DNA"/>
</dbReference>
<dbReference type="AlphaFoldDB" id="A0A3N5AVV4"/>
<keyword evidence="2" id="KW-0732">Signal</keyword>
<comment type="caution">
    <text evidence="4">The sequence shown here is derived from an EMBL/GenBank/DDBJ whole genome shotgun (WGS) entry which is preliminary data.</text>
</comment>
<gene>
    <name evidence="4" type="ORF">EDD75_0164</name>
</gene>